<sequence>MSLNPCPEHSPLPCPVDPLESALLSAWSNSPDVMDEYRDEESEDASDSGQDQ</sequence>
<comment type="caution">
    <text evidence="2">The sequence shown here is derived from an EMBL/GenBank/DDBJ whole genome shotgun (WGS) entry which is preliminary data.</text>
</comment>
<gene>
    <name evidence="2" type="ORF">GCM10010328_00940</name>
</gene>
<evidence type="ECO:0000313" key="2">
    <source>
        <dbReference type="EMBL" id="GGZ31945.1"/>
    </source>
</evidence>
<keyword evidence="3" id="KW-1185">Reference proteome</keyword>
<organism evidence="2 3">
    <name type="scientific">Streptomyces rubiginosohelvolus</name>
    <dbReference type="NCBI Taxonomy" id="67362"/>
    <lineage>
        <taxon>Bacteria</taxon>
        <taxon>Bacillati</taxon>
        <taxon>Actinomycetota</taxon>
        <taxon>Actinomycetes</taxon>
        <taxon>Kitasatosporales</taxon>
        <taxon>Streptomycetaceae</taxon>
        <taxon>Streptomyces</taxon>
    </lineage>
</organism>
<dbReference type="EMBL" id="BMUW01000001">
    <property type="protein sequence ID" value="GGZ31945.1"/>
    <property type="molecule type" value="Genomic_DNA"/>
</dbReference>
<name>A0ABQ3BB10_9ACTN</name>
<reference evidence="3" key="1">
    <citation type="journal article" date="2019" name="Int. J. Syst. Evol. Microbiol.">
        <title>The Global Catalogue of Microorganisms (GCM) 10K type strain sequencing project: providing services to taxonomists for standard genome sequencing and annotation.</title>
        <authorList>
            <consortium name="The Broad Institute Genomics Platform"/>
            <consortium name="The Broad Institute Genome Sequencing Center for Infectious Disease"/>
            <person name="Wu L."/>
            <person name="Ma J."/>
        </authorList>
    </citation>
    <scope>NUCLEOTIDE SEQUENCE [LARGE SCALE GENOMIC DNA]</scope>
    <source>
        <strain evidence="3">JCM 4602</strain>
    </source>
</reference>
<proteinExistence type="predicted"/>
<evidence type="ECO:0000313" key="3">
    <source>
        <dbReference type="Proteomes" id="UP000624183"/>
    </source>
</evidence>
<accession>A0ABQ3BB10</accession>
<feature type="region of interest" description="Disordered" evidence="1">
    <location>
        <begin position="25"/>
        <end position="52"/>
    </location>
</feature>
<protein>
    <submittedName>
        <fullName evidence="2">Uncharacterized protein</fullName>
    </submittedName>
</protein>
<evidence type="ECO:0000256" key="1">
    <source>
        <dbReference type="SAM" id="MobiDB-lite"/>
    </source>
</evidence>
<dbReference type="Proteomes" id="UP000624183">
    <property type="component" value="Unassembled WGS sequence"/>
</dbReference>
<feature type="compositionally biased region" description="Acidic residues" evidence="1">
    <location>
        <begin position="33"/>
        <end position="46"/>
    </location>
</feature>